<protein>
    <submittedName>
        <fullName evidence="1">Uncharacterized protein</fullName>
    </submittedName>
</protein>
<accession>A0A669BA28</accession>
<reference evidence="1" key="3">
    <citation type="submission" date="2025-09" db="UniProtKB">
        <authorList>
            <consortium name="Ensembl"/>
        </authorList>
    </citation>
    <scope>IDENTIFICATION</scope>
</reference>
<reference evidence="1" key="2">
    <citation type="submission" date="2025-08" db="UniProtKB">
        <authorList>
            <consortium name="Ensembl"/>
        </authorList>
    </citation>
    <scope>IDENTIFICATION</scope>
</reference>
<dbReference type="GeneTree" id="ENSGT00940000177948"/>
<dbReference type="AlphaFoldDB" id="A0A669BA28"/>
<reference evidence="2" key="1">
    <citation type="submission" date="2012-01" db="EMBL/GenBank/DDBJ databases">
        <title>The Genome Sequence of Oreochromis niloticus (Nile Tilapia).</title>
        <authorList>
            <consortium name="Broad Institute Genome Assembly Team"/>
            <consortium name="Broad Institute Sequencing Platform"/>
            <person name="Di Palma F."/>
            <person name="Johnson J."/>
            <person name="Lander E.S."/>
            <person name="Lindblad-Toh K."/>
        </authorList>
    </citation>
    <scope>NUCLEOTIDE SEQUENCE [LARGE SCALE GENOMIC DNA]</scope>
</reference>
<dbReference type="Ensembl" id="ENSONIT00000092966.1">
    <property type="protein sequence ID" value="ENSONIP00000031350.1"/>
    <property type="gene ID" value="ENSONIG00000038467.1"/>
</dbReference>
<sequence>MWLIMLPISRTAEITCPNVTRDLLMSALSFNLPPTVRVGSTFSLPARSTRWILLTISRKCFTLARFKHQRYVQALCFTWVNIMVKMAWERLLKSFTPLLAVVRLALLRMIRPSTSL</sequence>
<organism evidence="1 2">
    <name type="scientific">Oreochromis niloticus</name>
    <name type="common">Nile tilapia</name>
    <name type="synonym">Tilapia nilotica</name>
    <dbReference type="NCBI Taxonomy" id="8128"/>
    <lineage>
        <taxon>Eukaryota</taxon>
        <taxon>Metazoa</taxon>
        <taxon>Chordata</taxon>
        <taxon>Craniata</taxon>
        <taxon>Vertebrata</taxon>
        <taxon>Euteleostomi</taxon>
        <taxon>Actinopterygii</taxon>
        <taxon>Neopterygii</taxon>
        <taxon>Teleostei</taxon>
        <taxon>Neoteleostei</taxon>
        <taxon>Acanthomorphata</taxon>
        <taxon>Ovalentaria</taxon>
        <taxon>Cichlomorphae</taxon>
        <taxon>Cichliformes</taxon>
        <taxon>Cichlidae</taxon>
        <taxon>African cichlids</taxon>
        <taxon>Pseudocrenilabrinae</taxon>
        <taxon>Oreochromini</taxon>
        <taxon>Oreochromis</taxon>
    </lineage>
</organism>
<evidence type="ECO:0000313" key="2">
    <source>
        <dbReference type="Proteomes" id="UP000005207"/>
    </source>
</evidence>
<proteinExistence type="predicted"/>
<dbReference type="Proteomes" id="UP000005207">
    <property type="component" value="Linkage group LG13"/>
</dbReference>
<dbReference type="OMA" id="FTWVNIM"/>
<dbReference type="InParanoid" id="A0A669BA28"/>
<keyword evidence="2" id="KW-1185">Reference proteome</keyword>
<evidence type="ECO:0000313" key="1">
    <source>
        <dbReference type="Ensembl" id="ENSONIP00000031350.1"/>
    </source>
</evidence>
<name>A0A669BA28_ORENI</name>